<organism evidence="2 3">
    <name type="scientific">Trypanosoma brucei gambiense (strain MHOM/CI/86/DAL972)</name>
    <dbReference type="NCBI Taxonomy" id="679716"/>
    <lineage>
        <taxon>Eukaryota</taxon>
        <taxon>Discoba</taxon>
        <taxon>Euglenozoa</taxon>
        <taxon>Kinetoplastea</taxon>
        <taxon>Metakinetoplastina</taxon>
        <taxon>Trypanosomatida</taxon>
        <taxon>Trypanosomatidae</taxon>
        <taxon>Trypanosoma</taxon>
    </lineage>
</organism>
<name>C9ZUT1_TRYB9</name>
<dbReference type="Proteomes" id="UP000002316">
    <property type="component" value="Chromosome 8"/>
</dbReference>
<dbReference type="AlphaFoldDB" id="C9ZUT1"/>
<feature type="transmembrane region" description="Helical" evidence="1">
    <location>
        <begin position="48"/>
        <end position="70"/>
    </location>
</feature>
<accession>C9ZUT1</accession>
<dbReference type="KEGG" id="tbg:TbgDal_VIII1190"/>
<gene>
    <name evidence="2" type="ORF">TbgDal_VIII1190</name>
</gene>
<evidence type="ECO:0000256" key="1">
    <source>
        <dbReference type="SAM" id="Phobius"/>
    </source>
</evidence>
<dbReference type="RefSeq" id="XP_011775446.1">
    <property type="nucleotide sequence ID" value="XM_011777144.1"/>
</dbReference>
<keyword evidence="1" id="KW-0812">Transmembrane</keyword>
<protein>
    <submittedName>
        <fullName evidence="2">Uncharacterized protein</fullName>
    </submittedName>
</protein>
<reference evidence="3" key="1">
    <citation type="journal article" date="2010" name="PLoS Negl. Trop. Dis.">
        <title>The genome sequence of Trypanosoma brucei gambiense, causative agent of chronic human african trypanosomiasis.</title>
        <authorList>
            <person name="Jackson A.P."/>
            <person name="Sanders M."/>
            <person name="Berry A."/>
            <person name="McQuillan J."/>
            <person name="Aslett M.A."/>
            <person name="Quail M.A."/>
            <person name="Chukualim B."/>
            <person name="Capewell P."/>
            <person name="MacLeod A."/>
            <person name="Melville S.E."/>
            <person name="Gibson W."/>
            <person name="Barry J.D."/>
            <person name="Berriman M."/>
            <person name="Hertz-Fowler C."/>
        </authorList>
    </citation>
    <scope>NUCLEOTIDE SEQUENCE [LARGE SCALE GENOMIC DNA]</scope>
    <source>
        <strain evidence="3">MHOM/CI/86/DAL972</strain>
    </source>
</reference>
<keyword evidence="1" id="KW-1133">Transmembrane helix</keyword>
<dbReference type="EMBL" id="FN554971">
    <property type="protein sequence ID" value="CBH13169.1"/>
    <property type="molecule type" value="Genomic_DNA"/>
</dbReference>
<feature type="transmembrane region" description="Helical" evidence="1">
    <location>
        <begin position="76"/>
        <end position="99"/>
    </location>
</feature>
<keyword evidence="1" id="KW-0472">Membrane</keyword>
<proteinExistence type="predicted"/>
<evidence type="ECO:0000313" key="2">
    <source>
        <dbReference type="EMBL" id="CBH13169.1"/>
    </source>
</evidence>
<evidence type="ECO:0000313" key="3">
    <source>
        <dbReference type="Proteomes" id="UP000002316"/>
    </source>
</evidence>
<sequence>MCPCEYTCMCLCECVRMFDFYISVKASEVSSFSYAHSSAVAIIAKLRCVCVLVGYFSHQILSLSFVVVLYPNELPFFSSFTVIFFSSDVFLVITPECLFNCFFRTEGGRGEN</sequence>
<dbReference type="GeneID" id="23863277"/>